<feature type="region of interest" description="Disordered" evidence="2">
    <location>
        <begin position="1"/>
        <end position="24"/>
    </location>
</feature>
<evidence type="ECO:0000313" key="4">
    <source>
        <dbReference type="Proteomes" id="UP000827724"/>
    </source>
</evidence>
<dbReference type="EMBL" id="JAIWOZ010000005">
    <property type="protein sequence ID" value="KAH6604487.1"/>
    <property type="molecule type" value="Genomic_DNA"/>
</dbReference>
<protein>
    <submittedName>
        <fullName evidence="3">Uncharacterized protein</fullName>
    </submittedName>
</protein>
<accession>A0A9P8QL03</accession>
<feature type="coiled-coil region" evidence="1">
    <location>
        <begin position="24"/>
        <end position="55"/>
    </location>
</feature>
<organism evidence="3 4">
    <name type="scientific">Trichoderma cornu-damae</name>
    <dbReference type="NCBI Taxonomy" id="654480"/>
    <lineage>
        <taxon>Eukaryota</taxon>
        <taxon>Fungi</taxon>
        <taxon>Dikarya</taxon>
        <taxon>Ascomycota</taxon>
        <taxon>Pezizomycotina</taxon>
        <taxon>Sordariomycetes</taxon>
        <taxon>Hypocreomycetidae</taxon>
        <taxon>Hypocreales</taxon>
        <taxon>Hypocreaceae</taxon>
        <taxon>Trichoderma</taxon>
    </lineage>
</organism>
<proteinExistence type="predicted"/>
<dbReference type="OrthoDB" id="4869153at2759"/>
<dbReference type="Proteomes" id="UP000827724">
    <property type="component" value="Unassembled WGS sequence"/>
</dbReference>
<feature type="compositionally biased region" description="Basic and acidic residues" evidence="2">
    <location>
        <begin position="1"/>
        <end position="16"/>
    </location>
</feature>
<name>A0A9P8QL03_9HYPO</name>
<dbReference type="AlphaFoldDB" id="A0A9P8QL03"/>
<sequence length="67" mass="7737">MLDMERGPGRNGEVGHGDGANSKMTNFKEELERIVEEHTQALNDIEEEYKEEVQHQTMKMMQAMLVD</sequence>
<comment type="caution">
    <text evidence="3">The sequence shown here is derived from an EMBL/GenBank/DDBJ whole genome shotgun (WGS) entry which is preliminary data.</text>
</comment>
<reference evidence="3" key="1">
    <citation type="submission" date="2021-08" db="EMBL/GenBank/DDBJ databases">
        <title>Chromosome-Level Trichoderma cornu-damae using Hi-C Data.</title>
        <authorList>
            <person name="Kim C.S."/>
        </authorList>
    </citation>
    <scope>NUCLEOTIDE SEQUENCE</scope>
    <source>
        <strain evidence="3">KA19-0412C</strain>
    </source>
</reference>
<evidence type="ECO:0000256" key="2">
    <source>
        <dbReference type="SAM" id="MobiDB-lite"/>
    </source>
</evidence>
<evidence type="ECO:0000313" key="3">
    <source>
        <dbReference type="EMBL" id="KAH6604487.1"/>
    </source>
</evidence>
<keyword evidence="4" id="KW-1185">Reference proteome</keyword>
<evidence type="ECO:0000256" key="1">
    <source>
        <dbReference type="SAM" id="Coils"/>
    </source>
</evidence>
<gene>
    <name evidence="3" type="ORF">Trco_006194</name>
</gene>
<keyword evidence="1" id="KW-0175">Coiled coil</keyword>